<dbReference type="EMBL" id="CASHSV030000002">
    <property type="protein sequence ID" value="CAJ2635529.1"/>
    <property type="molecule type" value="Genomic_DNA"/>
</dbReference>
<accession>A0ACB0IUL1</accession>
<organism evidence="1 2">
    <name type="scientific">Trifolium pratense</name>
    <name type="common">Red clover</name>
    <dbReference type="NCBI Taxonomy" id="57577"/>
    <lineage>
        <taxon>Eukaryota</taxon>
        <taxon>Viridiplantae</taxon>
        <taxon>Streptophyta</taxon>
        <taxon>Embryophyta</taxon>
        <taxon>Tracheophyta</taxon>
        <taxon>Spermatophyta</taxon>
        <taxon>Magnoliopsida</taxon>
        <taxon>eudicotyledons</taxon>
        <taxon>Gunneridae</taxon>
        <taxon>Pentapetalae</taxon>
        <taxon>rosids</taxon>
        <taxon>fabids</taxon>
        <taxon>Fabales</taxon>
        <taxon>Fabaceae</taxon>
        <taxon>Papilionoideae</taxon>
        <taxon>50 kb inversion clade</taxon>
        <taxon>NPAAA clade</taxon>
        <taxon>Hologalegina</taxon>
        <taxon>IRL clade</taxon>
        <taxon>Trifolieae</taxon>
        <taxon>Trifolium</taxon>
    </lineage>
</organism>
<keyword evidence="2" id="KW-1185">Reference proteome</keyword>
<reference evidence="1" key="1">
    <citation type="submission" date="2023-10" db="EMBL/GenBank/DDBJ databases">
        <authorList>
            <person name="Rodriguez Cubillos JULIANA M."/>
            <person name="De Vega J."/>
        </authorList>
    </citation>
    <scope>NUCLEOTIDE SEQUENCE</scope>
</reference>
<evidence type="ECO:0000313" key="2">
    <source>
        <dbReference type="Proteomes" id="UP001177021"/>
    </source>
</evidence>
<comment type="caution">
    <text evidence="1">The sequence shown here is derived from an EMBL/GenBank/DDBJ whole genome shotgun (WGS) entry which is preliminary data.</text>
</comment>
<sequence length="590" mass="66081">MVSSSIPYHTLFLACMFFSATLMLLQLPQTNGTNFSYPLNSTPSYDTYVAYSAQSPNFLTLTSISDIFDTSPLSIARTSNIKDENMNLIPGQLLLIPITCGCSGNGNYSFANISHLIKQGESFYYLSTISYQNLTNWMTVEDSNPNLNPYMLTVGTKVVIPIFCSCPSKGIDLEYLITYIWKPNDNLTLVASMFGASPHDIITANANKFGQNFTAAANLPVFIPVKNLPALSQLYSSPERKRTNHFQIIISIGISLGCTLLISLSLLLVYVYCLRKREACENKCVPSKLISEVSNYVSKPAVYEVSMIMQATMNLHERCRIGKSMYKAKIDGRVLAVKNVKEDITVTEELMILQKVNHANLVKLVGVSSGYDGVNHFLVYEYAENGSLYNWLFSEFFTLSWSQRLSIAIDVAIGLQYMHEHTQPSIVHRKIKSSNILLGSNFKAKISNFSVARTTKNPMITKVDVFAYGVILLELITGKKFLSCIENAEVNILWKDIKGVFDIEEKREERVRKWIDPKLGRIYNVVEAMSLFSLAMNCIREQVLLRPTMGEVVLSLSLLTQHSPTLLERSCTYGLDVEVITGVVNSIIAR</sequence>
<gene>
    <name evidence="1" type="ORF">MILVUS5_LOCUS6196</name>
</gene>
<dbReference type="Proteomes" id="UP001177021">
    <property type="component" value="Unassembled WGS sequence"/>
</dbReference>
<evidence type="ECO:0000313" key="1">
    <source>
        <dbReference type="EMBL" id="CAJ2635529.1"/>
    </source>
</evidence>
<proteinExistence type="predicted"/>
<protein>
    <submittedName>
        <fullName evidence="1">Uncharacterized protein</fullName>
    </submittedName>
</protein>
<name>A0ACB0IUL1_TRIPR</name>